<dbReference type="InterPro" id="IPR009075">
    <property type="entry name" value="AcylCo_DH/oxidase_C"/>
</dbReference>
<dbReference type="EC" id="1.-.-.-" evidence="7"/>
<dbReference type="InterPro" id="IPR036250">
    <property type="entry name" value="AcylCo_DH-like_C"/>
</dbReference>
<feature type="domain" description="Acyl-CoA dehydrogenase/oxidase N-terminal" evidence="6">
    <location>
        <begin position="23"/>
        <end position="113"/>
    </location>
</feature>
<dbReference type="InterPro" id="IPR009100">
    <property type="entry name" value="AcylCoA_DH/oxidase_NM_dom_sf"/>
</dbReference>
<dbReference type="InterPro" id="IPR013786">
    <property type="entry name" value="AcylCoA_DH/ox_N"/>
</dbReference>
<dbReference type="PANTHER" id="PTHR43831:SF1">
    <property type="entry name" value="ISOBUTYRYL-COA DEHYDROGENASE, MITOCHONDRIAL"/>
    <property type="match status" value="1"/>
</dbReference>
<evidence type="ECO:0000259" key="6">
    <source>
        <dbReference type="Pfam" id="PF02771"/>
    </source>
</evidence>
<keyword evidence="3" id="KW-0285">Flavoprotein</keyword>
<organism evidence="7 8">
    <name type="scientific">Actinomadura sediminis</name>
    <dbReference type="NCBI Taxonomy" id="1038904"/>
    <lineage>
        <taxon>Bacteria</taxon>
        <taxon>Bacillati</taxon>
        <taxon>Actinomycetota</taxon>
        <taxon>Actinomycetes</taxon>
        <taxon>Streptosporangiales</taxon>
        <taxon>Thermomonosporaceae</taxon>
        <taxon>Actinomadura</taxon>
    </lineage>
</organism>
<dbReference type="SUPFAM" id="SSF47203">
    <property type="entry name" value="Acyl-CoA dehydrogenase C-terminal domain-like"/>
    <property type="match status" value="1"/>
</dbReference>
<keyword evidence="7" id="KW-0560">Oxidoreductase</keyword>
<name>A0ABW3EY22_9ACTN</name>
<comment type="similarity">
    <text evidence="2">Belongs to the acyl-CoA dehydrogenase family.</text>
</comment>
<feature type="domain" description="Acyl-CoA dehydrogenase/oxidase C-terminal" evidence="5">
    <location>
        <begin position="229"/>
        <end position="378"/>
    </location>
</feature>
<comment type="cofactor">
    <cofactor evidence="1">
        <name>FAD</name>
        <dbReference type="ChEBI" id="CHEBI:57692"/>
    </cofactor>
</comment>
<dbReference type="InterPro" id="IPR037069">
    <property type="entry name" value="AcylCoA_DH/ox_N_sf"/>
</dbReference>
<dbReference type="RefSeq" id="WP_378302264.1">
    <property type="nucleotide sequence ID" value="NZ_JBHTJA010000055.1"/>
</dbReference>
<evidence type="ECO:0000313" key="8">
    <source>
        <dbReference type="Proteomes" id="UP001596972"/>
    </source>
</evidence>
<dbReference type="Pfam" id="PF00441">
    <property type="entry name" value="Acyl-CoA_dh_1"/>
    <property type="match status" value="1"/>
</dbReference>
<protein>
    <submittedName>
        <fullName evidence="7">Acyl-CoA dehydrogenase family protein</fullName>
        <ecNumber evidence="7">1.-.-.-</ecNumber>
    </submittedName>
</protein>
<accession>A0ABW3EY22</accession>
<dbReference type="Gene3D" id="2.40.110.10">
    <property type="entry name" value="Butyryl-CoA Dehydrogenase, subunit A, domain 2"/>
    <property type="match status" value="1"/>
</dbReference>
<dbReference type="SUPFAM" id="SSF56645">
    <property type="entry name" value="Acyl-CoA dehydrogenase NM domain-like"/>
    <property type="match status" value="1"/>
</dbReference>
<dbReference type="CDD" id="cd00567">
    <property type="entry name" value="ACAD"/>
    <property type="match status" value="1"/>
</dbReference>
<sequence>MTSAVMPDARAADDAAPGPRIDAVIETVIAPDAARIDETGAFPREGIAALAGAGALGLLSSPDAGGAGRGLADAARVVERLAGACGSTAMIVLMHYAATAVLEAHGPDDVRRAIAAGEHLATLAFSETGSRSHFWAPLGTAAPAGPDVRLDARKSFVTSAGEADGYVWSSRPLAASGPMTLWHVPSGASGLTVEGPFDGLGLRGNASSPVTADGVRVPPGAMLGADGAGLDIALGTALPAFLLLSGAFSLGVMEALMDAARDRMTRTRLEHLGRTPADDPATRAAYARLRIRVDESRAFLRDSLDALDAGRADATLRVLQVKAVAGEAAAEVADGVLRLCGGSAFVRGTPVERRFRDALASRVMAPTTEALHDFVARAGLGLPLFGEETRCC</sequence>
<dbReference type="PIRSF" id="PIRSF016578">
    <property type="entry name" value="HsaA"/>
    <property type="match status" value="1"/>
</dbReference>
<dbReference type="PANTHER" id="PTHR43831">
    <property type="entry name" value="ISOBUTYRYL-COA DEHYDROGENASE"/>
    <property type="match status" value="1"/>
</dbReference>
<evidence type="ECO:0000256" key="4">
    <source>
        <dbReference type="ARBA" id="ARBA00022827"/>
    </source>
</evidence>
<dbReference type="EMBL" id="JBHTJA010000055">
    <property type="protein sequence ID" value="MFD0903449.1"/>
    <property type="molecule type" value="Genomic_DNA"/>
</dbReference>
<dbReference type="Gene3D" id="1.10.540.10">
    <property type="entry name" value="Acyl-CoA dehydrogenase/oxidase, N-terminal domain"/>
    <property type="match status" value="1"/>
</dbReference>
<gene>
    <name evidence="7" type="ORF">ACFQ11_23860</name>
</gene>
<evidence type="ECO:0000256" key="2">
    <source>
        <dbReference type="ARBA" id="ARBA00009347"/>
    </source>
</evidence>
<dbReference type="Gene3D" id="1.20.140.10">
    <property type="entry name" value="Butyryl-CoA Dehydrogenase, subunit A, domain 3"/>
    <property type="match status" value="1"/>
</dbReference>
<keyword evidence="8" id="KW-1185">Reference proteome</keyword>
<comment type="caution">
    <text evidence="7">The sequence shown here is derived from an EMBL/GenBank/DDBJ whole genome shotgun (WGS) entry which is preliminary data.</text>
</comment>
<dbReference type="GO" id="GO:0016491">
    <property type="term" value="F:oxidoreductase activity"/>
    <property type="evidence" value="ECO:0007669"/>
    <property type="project" value="UniProtKB-KW"/>
</dbReference>
<evidence type="ECO:0000259" key="5">
    <source>
        <dbReference type="Pfam" id="PF00441"/>
    </source>
</evidence>
<dbReference type="Pfam" id="PF02771">
    <property type="entry name" value="Acyl-CoA_dh_N"/>
    <property type="match status" value="1"/>
</dbReference>
<dbReference type="InterPro" id="IPR046373">
    <property type="entry name" value="Acyl-CoA_Oxase/DH_mid-dom_sf"/>
</dbReference>
<reference evidence="8" key="1">
    <citation type="journal article" date="2019" name="Int. J. Syst. Evol. Microbiol.">
        <title>The Global Catalogue of Microorganisms (GCM) 10K type strain sequencing project: providing services to taxonomists for standard genome sequencing and annotation.</title>
        <authorList>
            <consortium name="The Broad Institute Genomics Platform"/>
            <consortium name="The Broad Institute Genome Sequencing Center for Infectious Disease"/>
            <person name="Wu L."/>
            <person name="Ma J."/>
        </authorList>
    </citation>
    <scope>NUCLEOTIDE SEQUENCE [LARGE SCALE GENOMIC DNA]</scope>
    <source>
        <strain evidence="8">JCM 31202</strain>
    </source>
</reference>
<keyword evidence="4" id="KW-0274">FAD</keyword>
<dbReference type="InterPro" id="IPR052547">
    <property type="entry name" value="Mito_Isobutyryl-CoADH"/>
</dbReference>
<evidence type="ECO:0000256" key="1">
    <source>
        <dbReference type="ARBA" id="ARBA00001974"/>
    </source>
</evidence>
<dbReference type="Proteomes" id="UP001596972">
    <property type="component" value="Unassembled WGS sequence"/>
</dbReference>
<proteinExistence type="inferred from homology"/>
<evidence type="ECO:0000256" key="3">
    <source>
        <dbReference type="ARBA" id="ARBA00022630"/>
    </source>
</evidence>
<evidence type="ECO:0000313" key="7">
    <source>
        <dbReference type="EMBL" id="MFD0903449.1"/>
    </source>
</evidence>